<protein>
    <submittedName>
        <fullName evidence="2">Uncharacterized protein</fullName>
    </submittedName>
</protein>
<proteinExistence type="predicted"/>
<reference evidence="2 3" key="1">
    <citation type="submission" date="2013-12" db="EMBL/GenBank/DDBJ databases">
        <authorList>
            <consortium name="DOE Joint Genome Institute"/>
            <person name="Bryant D.A."/>
            <person name="Huntemann M."/>
            <person name="Han J."/>
            <person name="Chen A."/>
            <person name="Kyrpides N."/>
            <person name="Mavromatis K."/>
            <person name="Markowitz V."/>
            <person name="Palaniappan K."/>
            <person name="Ivanova N."/>
            <person name="Schaumberg A."/>
            <person name="Pati A."/>
            <person name="Liolios K."/>
            <person name="Nordberg H.P."/>
            <person name="Cantor M.N."/>
            <person name="Hua S.X."/>
            <person name="Woyke T."/>
        </authorList>
    </citation>
    <scope>NUCLEOTIDE SEQUENCE [LARGE SCALE GENOMIC DNA]</scope>
    <source>
        <strain evidence="2 3">984</strain>
    </source>
</reference>
<dbReference type="AlphaFoldDB" id="W0E7U9"/>
<sequence length="97" mass="10577">MVLLTSWVVTAPDVIEADGSSTGRYSERTRPRQYAMSFGRRVAASMEEALRTLRQIDDAPPFAVSAEIGPDDTPLQPGQTGRRQPFEVAHPCAEGDS</sequence>
<name>W0E7U9_MARPU</name>
<keyword evidence="3" id="KW-1185">Reference proteome</keyword>
<gene>
    <name evidence="2" type="ORF">MARPU_12960</name>
</gene>
<accession>W0E7U9</accession>
<organism evidence="2 3">
    <name type="scientific">Marichromatium purpuratum 984</name>
    <dbReference type="NCBI Taxonomy" id="765910"/>
    <lineage>
        <taxon>Bacteria</taxon>
        <taxon>Pseudomonadati</taxon>
        <taxon>Pseudomonadota</taxon>
        <taxon>Gammaproteobacteria</taxon>
        <taxon>Chromatiales</taxon>
        <taxon>Chromatiaceae</taxon>
        <taxon>Marichromatium</taxon>
    </lineage>
</organism>
<dbReference type="STRING" id="765910.MARPU_12960"/>
<dbReference type="HOGENOM" id="CLU_2343411_0_0_6"/>
<evidence type="ECO:0000313" key="3">
    <source>
        <dbReference type="Proteomes" id="UP000005275"/>
    </source>
</evidence>
<feature type="region of interest" description="Disordered" evidence="1">
    <location>
        <begin position="67"/>
        <end position="97"/>
    </location>
</feature>
<evidence type="ECO:0000313" key="2">
    <source>
        <dbReference type="EMBL" id="AHF05593.1"/>
    </source>
</evidence>
<evidence type="ECO:0000256" key="1">
    <source>
        <dbReference type="SAM" id="MobiDB-lite"/>
    </source>
</evidence>
<dbReference type="KEGG" id="mpur:MARPU_12960"/>
<dbReference type="Proteomes" id="UP000005275">
    <property type="component" value="Chromosome"/>
</dbReference>
<dbReference type="EMBL" id="CP007031">
    <property type="protein sequence ID" value="AHF05593.1"/>
    <property type="molecule type" value="Genomic_DNA"/>
</dbReference>